<feature type="region of interest" description="Disordered" evidence="1">
    <location>
        <begin position="1"/>
        <end position="22"/>
    </location>
</feature>
<sequence>MQPVFDNNRERTRSSMEHHSAEEIQAQIEQVKQEQYALERAFEARLKEEKKAFVEELKQIIAERGYQQDDIAEQLGGRQRKQRGKRPGAGSGNYTQYVDPDNPENVYIRGRMPYWLIEKMAANGYDPENAEQRQQFKEEHLQKIAA</sequence>
<evidence type="ECO:0000259" key="2">
    <source>
        <dbReference type="Pfam" id="PF00816"/>
    </source>
</evidence>
<dbReference type="Pfam" id="PF00816">
    <property type="entry name" value="Histone_HNS"/>
    <property type="match status" value="1"/>
</dbReference>
<evidence type="ECO:0000313" key="3">
    <source>
        <dbReference type="EMBL" id="MBK1618446.1"/>
    </source>
</evidence>
<dbReference type="GO" id="GO:0003677">
    <property type="term" value="F:DNA binding"/>
    <property type="evidence" value="ECO:0007669"/>
    <property type="project" value="InterPro"/>
</dbReference>
<feature type="compositionally biased region" description="Basic and acidic residues" evidence="1">
    <location>
        <begin position="7"/>
        <end position="22"/>
    </location>
</feature>
<dbReference type="AlphaFoldDB" id="A0A9X0W7X7"/>
<protein>
    <recommendedName>
        <fullName evidence="2">DNA-binding protein H-NS-like C-terminal domain-containing protein</fullName>
    </recommendedName>
</protein>
<evidence type="ECO:0000313" key="4">
    <source>
        <dbReference type="Proteomes" id="UP001138768"/>
    </source>
</evidence>
<dbReference type="EMBL" id="NRRY01000010">
    <property type="protein sequence ID" value="MBK1618446.1"/>
    <property type="molecule type" value="Genomic_DNA"/>
</dbReference>
<proteinExistence type="predicted"/>
<reference evidence="3 4" key="1">
    <citation type="journal article" date="2020" name="Microorganisms">
        <title>Osmotic Adaptation and Compatible Solute Biosynthesis of Phototrophic Bacteria as Revealed from Genome Analyses.</title>
        <authorList>
            <person name="Imhoff J.F."/>
            <person name="Rahn T."/>
            <person name="Kunzel S."/>
            <person name="Keller A."/>
            <person name="Neulinger S.C."/>
        </authorList>
    </citation>
    <scope>NUCLEOTIDE SEQUENCE [LARGE SCALE GENOMIC DNA]</scope>
    <source>
        <strain evidence="3 4">DSM 25653</strain>
    </source>
</reference>
<accession>A0A9X0W7X7</accession>
<organism evidence="3 4">
    <name type="scientific">Lamprobacter modestohalophilus</name>
    <dbReference type="NCBI Taxonomy" id="1064514"/>
    <lineage>
        <taxon>Bacteria</taxon>
        <taxon>Pseudomonadati</taxon>
        <taxon>Pseudomonadota</taxon>
        <taxon>Gammaproteobacteria</taxon>
        <taxon>Chromatiales</taxon>
        <taxon>Chromatiaceae</taxon>
        <taxon>Lamprobacter</taxon>
    </lineage>
</organism>
<feature type="compositionally biased region" description="Basic and acidic residues" evidence="1">
    <location>
        <begin position="130"/>
        <end position="146"/>
    </location>
</feature>
<evidence type="ECO:0000256" key="1">
    <source>
        <dbReference type="SAM" id="MobiDB-lite"/>
    </source>
</evidence>
<feature type="domain" description="DNA-binding protein H-NS-like C-terminal" evidence="2">
    <location>
        <begin position="96"/>
        <end position="128"/>
    </location>
</feature>
<keyword evidence="4" id="KW-1185">Reference proteome</keyword>
<feature type="region of interest" description="Disordered" evidence="1">
    <location>
        <begin position="126"/>
        <end position="146"/>
    </location>
</feature>
<dbReference type="Proteomes" id="UP001138768">
    <property type="component" value="Unassembled WGS sequence"/>
</dbReference>
<comment type="caution">
    <text evidence="3">The sequence shown here is derived from an EMBL/GenBank/DDBJ whole genome shotgun (WGS) entry which is preliminary data.</text>
</comment>
<feature type="region of interest" description="Disordered" evidence="1">
    <location>
        <begin position="74"/>
        <end position="103"/>
    </location>
</feature>
<name>A0A9X0W7X7_9GAMM</name>
<gene>
    <name evidence="3" type="ORF">CKO42_08350</name>
</gene>
<dbReference type="InterPro" id="IPR027444">
    <property type="entry name" value="H-NS_C_dom"/>
</dbReference>